<dbReference type="AlphaFoldDB" id="A0A9I9E6B8"/>
<sequence length="72" mass="8478">MPQQNNQNGIKAKKEGKRNVSRLTMCSQIKEQQRKKRKKKLKSYSNSKPLRKNIKKTKQKVRALHVHLLPIS</sequence>
<dbReference type="Gramene" id="MELO3C029375.2.1">
    <property type="protein sequence ID" value="MELO3C029375.2.1"/>
    <property type="gene ID" value="MELO3C029375.2"/>
</dbReference>
<evidence type="ECO:0000313" key="2">
    <source>
        <dbReference type="EnsemblPlants" id="MELO3C029375.2.1"/>
    </source>
</evidence>
<dbReference type="EnsemblPlants" id="MELO3C029375.2.1">
    <property type="protein sequence ID" value="MELO3C029375.2.1"/>
    <property type="gene ID" value="MELO3C029375.2"/>
</dbReference>
<organism evidence="2">
    <name type="scientific">Cucumis melo</name>
    <name type="common">Muskmelon</name>
    <dbReference type="NCBI Taxonomy" id="3656"/>
    <lineage>
        <taxon>Eukaryota</taxon>
        <taxon>Viridiplantae</taxon>
        <taxon>Streptophyta</taxon>
        <taxon>Embryophyta</taxon>
        <taxon>Tracheophyta</taxon>
        <taxon>Spermatophyta</taxon>
        <taxon>Magnoliopsida</taxon>
        <taxon>eudicotyledons</taxon>
        <taxon>Gunneridae</taxon>
        <taxon>Pentapetalae</taxon>
        <taxon>rosids</taxon>
        <taxon>fabids</taxon>
        <taxon>Cucurbitales</taxon>
        <taxon>Cucurbitaceae</taxon>
        <taxon>Benincaseae</taxon>
        <taxon>Cucumis</taxon>
    </lineage>
</organism>
<protein>
    <submittedName>
        <fullName evidence="2">Uncharacterized protein</fullName>
    </submittedName>
</protein>
<feature type="compositionally biased region" description="Basic residues" evidence="1">
    <location>
        <begin position="49"/>
        <end position="59"/>
    </location>
</feature>
<name>A0A9I9E6B8_CUCME</name>
<proteinExistence type="predicted"/>
<accession>A0A9I9E6B8</accession>
<evidence type="ECO:0000256" key="1">
    <source>
        <dbReference type="SAM" id="MobiDB-lite"/>
    </source>
</evidence>
<reference evidence="2" key="1">
    <citation type="submission" date="2023-03" db="UniProtKB">
        <authorList>
            <consortium name="EnsemblPlants"/>
        </authorList>
    </citation>
    <scope>IDENTIFICATION</scope>
</reference>
<feature type="region of interest" description="Disordered" evidence="1">
    <location>
        <begin position="1"/>
        <end position="59"/>
    </location>
</feature>
<feature type="compositionally biased region" description="Basic residues" evidence="1">
    <location>
        <begin position="33"/>
        <end position="42"/>
    </location>
</feature>